<evidence type="ECO:0000256" key="1">
    <source>
        <dbReference type="SAM" id="Phobius"/>
    </source>
</evidence>
<evidence type="ECO:0000313" key="3">
    <source>
        <dbReference type="Proteomes" id="UP000242496"/>
    </source>
</evidence>
<gene>
    <name evidence="2" type="ORF">SAMN05421784_14916</name>
</gene>
<keyword evidence="3" id="KW-1185">Reference proteome</keyword>
<keyword evidence="1" id="KW-0812">Transmembrane</keyword>
<dbReference type="AlphaFoldDB" id="A0A1I7K8E4"/>
<evidence type="ECO:0000313" key="2">
    <source>
        <dbReference type="EMBL" id="SFU93660.1"/>
    </source>
</evidence>
<dbReference type="STRING" id="351659.SAMN05421784_14916"/>
<dbReference type="EMBL" id="FPBJ01000049">
    <property type="protein sequence ID" value="SFU93660.1"/>
    <property type="molecule type" value="Genomic_DNA"/>
</dbReference>
<accession>A0A1I7K8E4</accession>
<keyword evidence="1" id="KW-0472">Membrane</keyword>
<organism evidence="2 3">
    <name type="scientific">Xenorhabdus koppenhoeferi</name>
    <dbReference type="NCBI Taxonomy" id="351659"/>
    <lineage>
        <taxon>Bacteria</taxon>
        <taxon>Pseudomonadati</taxon>
        <taxon>Pseudomonadota</taxon>
        <taxon>Gammaproteobacteria</taxon>
        <taxon>Enterobacterales</taxon>
        <taxon>Morganellaceae</taxon>
        <taxon>Xenorhabdus</taxon>
    </lineage>
</organism>
<name>A0A1I7K8E4_9GAMM</name>
<keyword evidence="1" id="KW-1133">Transmembrane helix</keyword>
<reference evidence="3" key="1">
    <citation type="submission" date="2016-10" db="EMBL/GenBank/DDBJ databases">
        <authorList>
            <person name="Varghese N."/>
            <person name="Submissions S."/>
        </authorList>
    </citation>
    <scope>NUCLEOTIDE SEQUENCE [LARGE SCALE GENOMIC DNA]</scope>
    <source>
        <strain evidence="3">DSM 18168</strain>
    </source>
</reference>
<proteinExistence type="predicted"/>
<protein>
    <submittedName>
        <fullName evidence="2">Uncharacterized protein</fullName>
    </submittedName>
</protein>
<feature type="transmembrane region" description="Helical" evidence="1">
    <location>
        <begin position="6"/>
        <end position="25"/>
    </location>
</feature>
<dbReference type="Proteomes" id="UP000242496">
    <property type="component" value="Unassembled WGS sequence"/>
</dbReference>
<sequence length="56" mass="6339">MIFWFGISIFLFGMFFGSAIVSSYYQGKAKTGFVDIGNKLYQLTEIECDKAKAEKV</sequence>